<dbReference type="GeneID" id="20670404"/>
<reference evidence="1 2" key="1">
    <citation type="journal article" date="2012" name="New Phytol.">
        <title>Insight into trade-off between wood decay and parasitism from the genome of a fungal forest pathogen.</title>
        <authorList>
            <person name="Olson A."/>
            <person name="Aerts A."/>
            <person name="Asiegbu F."/>
            <person name="Belbahri L."/>
            <person name="Bouzid O."/>
            <person name="Broberg A."/>
            <person name="Canback B."/>
            <person name="Coutinho P.M."/>
            <person name="Cullen D."/>
            <person name="Dalman K."/>
            <person name="Deflorio G."/>
            <person name="van Diepen L.T."/>
            <person name="Dunand C."/>
            <person name="Duplessis S."/>
            <person name="Durling M."/>
            <person name="Gonthier P."/>
            <person name="Grimwood J."/>
            <person name="Fossdal C.G."/>
            <person name="Hansson D."/>
            <person name="Henrissat B."/>
            <person name="Hietala A."/>
            <person name="Himmelstrand K."/>
            <person name="Hoffmeister D."/>
            <person name="Hogberg N."/>
            <person name="James T.Y."/>
            <person name="Karlsson M."/>
            <person name="Kohler A."/>
            <person name="Kues U."/>
            <person name="Lee Y.H."/>
            <person name="Lin Y.C."/>
            <person name="Lind M."/>
            <person name="Lindquist E."/>
            <person name="Lombard V."/>
            <person name="Lucas S."/>
            <person name="Lunden K."/>
            <person name="Morin E."/>
            <person name="Murat C."/>
            <person name="Park J."/>
            <person name="Raffaello T."/>
            <person name="Rouze P."/>
            <person name="Salamov A."/>
            <person name="Schmutz J."/>
            <person name="Solheim H."/>
            <person name="Stahlberg J."/>
            <person name="Velez H."/>
            <person name="de Vries R.P."/>
            <person name="Wiebenga A."/>
            <person name="Woodward S."/>
            <person name="Yakovlev I."/>
            <person name="Garbelotto M."/>
            <person name="Martin F."/>
            <person name="Grigoriev I.V."/>
            <person name="Stenlid J."/>
        </authorList>
    </citation>
    <scope>NUCLEOTIDE SEQUENCE [LARGE SCALE GENOMIC DNA]</scope>
    <source>
        <strain evidence="1 2">TC 32-1</strain>
    </source>
</reference>
<dbReference type="AlphaFoldDB" id="W4K8C9"/>
<dbReference type="HOGENOM" id="CLU_2359991_0_0_1"/>
<protein>
    <submittedName>
        <fullName evidence="1">Uncharacterized protein</fullName>
    </submittedName>
</protein>
<dbReference type="Proteomes" id="UP000030671">
    <property type="component" value="Unassembled WGS sequence"/>
</dbReference>
<name>W4K8C9_HETIT</name>
<dbReference type="KEGG" id="hir:HETIRDRAFT_317250"/>
<organism evidence="1 2">
    <name type="scientific">Heterobasidion irregulare (strain TC 32-1)</name>
    <dbReference type="NCBI Taxonomy" id="747525"/>
    <lineage>
        <taxon>Eukaryota</taxon>
        <taxon>Fungi</taxon>
        <taxon>Dikarya</taxon>
        <taxon>Basidiomycota</taxon>
        <taxon>Agaricomycotina</taxon>
        <taxon>Agaricomycetes</taxon>
        <taxon>Russulales</taxon>
        <taxon>Bondarzewiaceae</taxon>
        <taxon>Heterobasidion</taxon>
        <taxon>Heterobasidion annosum species complex</taxon>
    </lineage>
</organism>
<accession>W4K8C9</accession>
<keyword evidence="2" id="KW-1185">Reference proteome</keyword>
<dbReference type="InParanoid" id="W4K8C9"/>
<evidence type="ECO:0000313" key="2">
    <source>
        <dbReference type="Proteomes" id="UP000030671"/>
    </source>
</evidence>
<sequence length="96" mass="10615">MSSGTSSSLMPLLHPLCQMCTHVSCSFSNCWRRLFPTPLQLTISSSPFAPIPALLHHCHPSTHPYSCRMCTLCPHTEGMYLLFVSFPPALPRPVSS</sequence>
<gene>
    <name evidence="1" type="ORF">HETIRDRAFT_317250</name>
</gene>
<dbReference type="RefSeq" id="XP_009545972.1">
    <property type="nucleotide sequence ID" value="XM_009547677.1"/>
</dbReference>
<proteinExistence type="predicted"/>
<dbReference type="EMBL" id="KI925458">
    <property type="protein sequence ID" value="ETW81301.1"/>
    <property type="molecule type" value="Genomic_DNA"/>
</dbReference>
<evidence type="ECO:0000313" key="1">
    <source>
        <dbReference type="EMBL" id="ETW81301.1"/>
    </source>
</evidence>